<evidence type="ECO:0000256" key="4">
    <source>
        <dbReference type="ARBA" id="ARBA00023043"/>
    </source>
</evidence>
<dbReference type="Gene3D" id="3.40.1090.10">
    <property type="entry name" value="Cytosolic phospholipase A2 catalytic domain"/>
    <property type="match status" value="1"/>
</dbReference>
<keyword evidence="12" id="KW-1185">Reference proteome</keyword>
<evidence type="ECO:0000256" key="9">
    <source>
        <dbReference type="SAM" id="Coils"/>
    </source>
</evidence>
<dbReference type="InterPro" id="IPR002110">
    <property type="entry name" value="Ankyrin_rpt"/>
</dbReference>
<evidence type="ECO:0000256" key="7">
    <source>
        <dbReference type="PROSITE-ProRule" id="PRU00023"/>
    </source>
</evidence>
<dbReference type="SUPFAM" id="SSF48403">
    <property type="entry name" value="Ankyrin repeat"/>
    <property type="match status" value="1"/>
</dbReference>
<dbReference type="PANTHER" id="PTHR24139:SF34">
    <property type="entry name" value="85_88 KDA CALCIUM-INDEPENDENT PHOSPHOLIPASE A2"/>
    <property type="match status" value="1"/>
</dbReference>
<feature type="short sequence motif" description="GXSXG" evidence="8">
    <location>
        <begin position="499"/>
        <end position="503"/>
    </location>
</feature>
<dbReference type="STRING" id="42156.A0A3P6S232"/>
<dbReference type="SMART" id="SM00248">
    <property type="entry name" value="ANK"/>
    <property type="match status" value="6"/>
</dbReference>
<feature type="short sequence motif" description="DGA/G" evidence="8">
    <location>
        <begin position="628"/>
        <end position="630"/>
    </location>
</feature>
<dbReference type="InterPro" id="IPR002641">
    <property type="entry name" value="PNPLA_dom"/>
</dbReference>
<dbReference type="InterPro" id="IPR047148">
    <property type="entry name" value="PLPL9"/>
</dbReference>
<dbReference type="Pfam" id="PF12796">
    <property type="entry name" value="Ank_2"/>
    <property type="match status" value="2"/>
</dbReference>
<keyword evidence="4 7" id="KW-0040">ANK repeat</keyword>
<organism evidence="11 12">
    <name type="scientific">Litomosoides sigmodontis</name>
    <name type="common">Filarial nematode worm</name>
    <dbReference type="NCBI Taxonomy" id="42156"/>
    <lineage>
        <taxon>Eukaryota</taxon>
        <taxon>Metazoa</taxon>
        <taxon>Ecdysozoa</taxon>
        <taxon>Nematoda</taxon>
        <taxon>Chromadorea</taxon>
        <taxon>Rhabditida</taxon>
        <taxon>Spirurina</taxon>
        <taxon>Spiruromorpha</taxon>
        <taxon>Filarioidea</taxon>
        <taxon>Onchocercidae</taxon>
        <taxon>Litomosoides</taxon>
    </lineage>
</organism>
<evidence type="ECO:0000256" key="6">
    <source>
        <dbReference type="ARBA" id="ARBA00023422"/>
    </source>
</evidence>
<dbReference type="PROSITE" id="PS51635">
    <property type="entry name" value="PNPLA"/>
    <property type="match status" value="1"/>
</dbReference>
<evidence type="ECO:0000259" key="10">
    <source>
        <dbReference type="PROSITE" id="PS51635"/>
    </source>
</evidence>
<evidence type="ECO:0000256" key="5">
    <source>
        <dbReference type="ARBA" id="ARBA00023098"/>
    </source>
</evidence>
<feature type="repeat" description="ANK" evidence="7">
    <location>
        <begin position="368"/>
        <end position="400"/>
    </location>
</feature>
<feature type="active site" description="Proton acceptor" evidence="8">
    <location>
        <position position="628"/>
    </location>
</feature>
<dbReference type="PROSITE" id="PS50088">
    <property type="entry name" value="ANK_REPEAT"/>
    <property type="match status" value="3"/>
</dbReference>
<evidence type="ECO:0000256" key="8">
    <source>
        <dbReference type="PROSITE-ProRule" id="PRU01161"/>
    </source>
</evidence>
<gene>
    <name evidence="11" type="ORF">NLS_LOCUS872</name>
</gene>
<evidence type="ECO:0000256" key="3">
    <source>
        <dbReference type="ARBA" id="ARBA00022801"/>
    </source>
</evidence>
<dbReference type="OMA" id="IWKCARY"/>
<evidence type="ECO:0000313" key="11">
    <source>
        <dbReference type="EMBL" id="VDK69752.1"/>
    </source>
</evidence>
<dbReference type="EC" id="3.1.1.4" evidence="1"/>
<dbReference type="InterPro" id="IPR036770">
    <property type="entry name" value="Ankyrin_rpt-contain_sf"/>
</dbReference>
<dbReference type="GO" id="GO:0016042">
    <property type="term" value="P:lipid catabolic process"/>
    <property type="evidence" value="ECO:0007669"/>
    <property type="project" value="UniProtKB-UniRule"/>
</dbReference>
<feature type="short sequence motif" description="GXGXXG" evidence="8">
    <location>
        <begin position="467"/>
        <end position="472"/>
    </location>
</feature>
<dbReference type="GO" id="GO:2000304">
    <property type="term" value="P:positive regulation of ceramide biosynthetic process"/>
    <property type="evidence" value="ECO:0007669"/>
    <property type="project" value="TreeGrafter"/>
</dbReference>
<dbReference type="AlphaFoldDB" id="A0A3P6S232"/>
<dbReference type="PROSITE" id="PS50297">
    <property type="entry name" value="ANK_REP_REGION"/>
    <property type="match status" value="2"/>
</dbReference>
<dbReference type="GO" id="GO:0005739">
    <property type="term" value="C:mitochondrion"/>
    <property type="evidence" value="ECO:0007669"/>
    <property type="project" value="TreeGrafter"/>
</dbReference>
<dbReference type="PANTHER" id="PTHR24139">
    <property type="entry name" value="CALCIUM-INDEPENDENT PHOSPHOLIPASE A2"/>
    <property type="match status" value="1"/>
</dbReference>
<dbReference type="OrthoDB" id="10021675at2759"/>
<dbReference type="EMBL" id="UYRX01000025">
    <property type="protein sequence ID" value="VDK69752.1"/>
    <property type="molecule type" value="Genomic_DNA"/>
</dbReference>
<evidence type="ECO:0000256" key="2">
    <source>
        <dbReference type="ARBA" id="ARBA00022737"/>
    </source>
</evidence>
<dbReference type="GO" id="GO:0047499">
    <property type="term" value="F:calcium-independent phospholipase A2 activity"/>
    <property type="evidence" value="ECO:0007669"/>
    <property type="project" value="InterPro"/>
</dbReference>
<evidence type="ECO:0000313" key="12">
    <source>
        <dbReference type="Proteomes" id="UP000277928"/>
    </source>
</evidence>
<feature type="domain" description="PNPLA" evidence="10">
    <location>
        <begin position="463"/>
        <end position="641"/>
    </location>
</feature>
<keyword evidence="2" id="KW-0677">Repeat</keyword>
<protein>
    <recommendedName>
        <fullName evidence="1">phospholipase A2</fullName>
        <ecNumber evidence="1">3.1.1.4</ecNumber>
    </recommendedName>
</protein>
<dbReference type="SUPFAM" id="SSF52151">
    <property type="entry name" value="FabD/lysophospholipase-like"/>
    <property type="match status" value="1"/>
</dbReference>
<dbReference type="GO" id="GO:0052816">
    <property type="term" value="F:long-chain fatty acyl-CoA hydrolase activity"/>
    <property type="evidence" value="ECO:0007669"/>
    <property type="project" value="TreeGrafter"/>
</dbReference>
<proteinExistence type="predicted"/>
<feature type="coiled-coil region" evidence="9">
    <location>
        <begin position="84"/>
        <end position="111"/>
    </location>
</feature>
<accession>A0A3P6S232</accession>
<keyword evidence="5 8" id="KW-0443">Lipid metabolism</keyword>
<keyword evidence="8" id="KW-0442">Lipid degradation</keyword>
<feature type="active site" description="Nucleophile" evidence="8">
    <location>
        <position position="501"/>
    </location>
</feature>
<keyword evidence="3 8" id="KW-0378">Hydrolase</keyword>
<comment type="catalytic activity">
    <reaction evidence="6">
        <text>a 1,2-diacyl-sn-glycero-3-phosphocholine + H2O = a 1-acyl-sn-glycero-3-phosphocholine + a fatty acid + H(+)</text>
        <dbReference type="Rhea" id="RHEA:15801"/>
        <dbReference type="ChEBI" id="CHEBI:15377"/>
        <dbReference type="ChEBI" id="CHEBI:15378"/>
        <dbReference type="ChEBI" id="CHEBI:28868"/>
        <dbReference type="ChEBI" id="CHEBI:57643"/>
        <dbReference type="ChEBI" id="CHEBI:58168"/>
        <dbReference type="EC" id="3.1.1.4"/>
    </reaction>
    <physiologicalReaction direction="left-to-right" evidence="6">
        <dbReference type="Rhea" id="RHEA:15802"/>
    </physiologicalReaction>
</comment>
<dbReference type="InterPro" id="IPR016035">
    <property type="entry name" value="Acyl_Trfase/lysoPLipase"/>
</dbReference>
<dbReference type="Proteomes" id="UP000277928">
    <property type="component" value="Unassembled WGS sequence"/>
</dbReference>
<feature type="repeat" description="ANK" evidence="7">
    <location>
        <begin position="335"/>
        <end position="367"/>
    </location>
</feature>
<feature type="repeat" description="ANK" evidence="7">
    <location>
        <begin position="165"/>
        <end position="197"/>
    </location>
</feature>
<name>A0A3P6S232_LITSI</name>
<reference evidence="11 12" key="1">
    <citation type="submission" date="2018-08" db="EMBL/GenBank/DDBJ databases">
        <authorList>
            <person name="Laetsch R D."/>
            <person name="Stevens L."/>
            <person name="Kumar S."/>
            <person name="Blaxter L. M."/>
        </authorList>
    </citation>
    <scope>NUCLEOTIDE SEQUENCE [LARGE SCALE GENOMIC DNA]</scope>
</reference>
<sequence length="678" mass="75590">MFGVLKKVRDISAMQCYDSAVSAFRRTAAIVYSSEPDKVEAINASTLRTFKKCDGSYTFALYVDKPKDGIYYIVYVPRMLKIWRTQNHDEAELLRDRLNNLEQLINILEKRSSKLFDVEVERLRDSVIKHPSFNDIHHAAVCDFPKVIVELCRDRPNMVNEKSTDGYYPLHTAVENNAKEAVRVLLSLGAHTAKQDSHSRSAVHYGAENNPEILELLAGAHDFVDAVDVIDEDGLSPLCLAICSANEKSVELLLDAGCSTGPFPGGSVAAMISIAGSSPSLSRIVDLLLTRAPQFLIEEVGDSSAILHKKLEPKLLYHILENLGDVVNVNVRNDSDQTPLYCAVTRNDLTQSFILLTYNADVNIADIEGDTALHVSVKNGDVDLVKLLLCFGASVQLKNNRGQAALDIGSSAEIMECLKLFAHPPTVTPPLLDNVLSDFIQERALKERDQMEPKQRKRLVNVMSFDGGGIRGLILLQTLMHIEKLLGHSIMEHFQWLCGTSAGAIIALGLAKGYSLKHCQNLCLRMKDELFTGRRPYSEKAFERLLRETFGEKTTMAELGSKKVIVTASCVQKNPPLLKLFRSYTLPVSEAENKAFGFDDPRKSLVWKCARYSSAAPMLFTPKDNFIDGGLMSNNPTLDLLSDIHTYNAACIRAIKFSEKRSRTRWMYHVTGDWSRAF</sequence>
<dbReference type="Pfam" id="PF01734">
    <property type="entry name" value="Patatin"/>
    <property type="match status" value="1"/>
</dbReference>
<dbReference type="Gene3D" id="1.25.40.20">
    <property type="entry name" value="Ankyrin repeat-containing domain"/>
    <property type="match status" value="2"/>
</dbReference>
<evidence type="ECO:0000256" key="1">
    <source>
        <dbReference type="ARBA" id="ARBA00013278"/>
    </source>
</evidence>
<keyword evidence="9" id="KW-0175">Coiled coil</keyword>